<evidence type="ECO:0000259" key="8">
    <source>
        <dbReference type="Pfam" id="PF00496"/>
    </source>
</evidence>
<accession>A0A6N8U0Q8</accession>
<dbReference type="PANTHER" id="PTHR30290:SF79">
    <property type="entry name" value="DIPEPTIDE-BINDING PROTEIN DPPE"/>
    <property type="match status" value="1"/>
</dbReference>
<evidence type="ECO:0000313" key="9">
    <source>
        <dbReference type="EMBL" id="MXQ51818.1"/>
    </source>
</evidence>
<proteinExistence type="inferred from homology"/>
<evidence type="ECO:0000256" key="7">
    <source>
        <dbReference type="SAM" id="SignalP"/>
    </source>
</evidence>
<feature type="signal peptide" evidence="7">
    <location>
        <begin position="1"/>
        <end position="18"/>
    </location>
</feature>
<feature type="chain" id="PRO_5038451587" evidence="7">
    <location>
        <begin position="19"/>
        <end position="548"/>
    </location>
</feature>
<evidence type="ECO:0000256" key="5">
    <source>
        <dbReference type="ARBA" id="ARBA00022856"/>
    </source>
</evidence>
<dbReference type="PROSITE" id="PS51257">
    <property type="entry name" value="PROKAR_LIPOPROTEIN"/>
    <property type="match status" value="1"/>
</dbReference>
<dbReference type="GO" id="GO:1904680">
    <property type="term" value="F:peptide transmembrane transporter activity"/>
    <property type="evidence" value="ECO:0007669"/>
    <property type="project" value="TreeGrafter"/>
</dbReference>
<comment type="subcellular location">
    <subcellularLocation>
        <location evidence="1">Cell envelope</location>
    </subcellularLocation>
</comment>
<keyword evidence="3" id="KW-0813">Transport</keyword>
<keyword evidence="4 7" id="KW-0732">Signal</keyword>
<dbReference type="RefSeq" id="WP_160657066.1">
    <property type="nucleotide sequence ID" value="NZ_JBHRWU010000001.1"/>
</dbReference>
<dbReference type="OrthoDB" id="9801912at2"/>
<keyword evidence="5" id="KW-0571">Peptide transport</keyword>
<dbReference type="FunFam" id="3.90.76.10:FF:000001">
    <property type="entry name" value="Oligopeptide ABC transporter substrate-binding protein"/>
    <property type="match status" value="1"/>
</dbReference>
<dbReference type="Proteomes" id="UP000436284">
    <property type="component" value="Unassembled WGS sequence"/>
</dbReference>
<reference evidence="9 10" key="1">
    <citation type="submission" date="2019-12" db="EMBL/GenBank/DDBJ databases">
        <title>Salinicoccus cyprini sp. nov., isolated from gastro-intestinal tract of mirror carp, Cyprinus carpio var. specularis, collected from Gobind Sagar Reservoir, Himachal Pradesh, India.</title>
        <authorList>
            <person name="Talwar C."/>
            <person name="Singh A.K."/>
            <person name="Lal R."/>
            <person name="Negi R.K."/>
        </authorList>
    </citation>
    <scope>NUCLEOTIDE SEQUENCE [LARGE SCALE GENOMIC DNA]</scope>
    <source>
        <strain evidence="9 10">J-82</strain>
    </source>
</reference>
<dbReference type="InterPro" id="IPR030678">
    <property type="entry name" value="Peptide/Ni-bd"/>
</dbReference>
<comment type="caution">
    <text evidence="9">The sequence shown here is derived from an EMBL/GenBank/DDBJ whole genome shotgun (WGS) entry which is preliminary data.</text>
</comment>
<evidence type="ECO:0000256" key="2">
    <source>
        <dbReference type="ARBA" id="ARBA00005695"/>
    </source>
</evidence>
<feature type="domain" description="Solute-binding protein family 5" evidence="8">
    <location>
        <begin position="88"/>
        <end position="470"/>
    </location>
</feature>
<gene>
    <name evidence="9" type="ORF">GQ671_11130</name>
</gene>
<organism evidence="9 10">
    <name type="scientific">Salinicoccus hispanicus</name>
    <dbReference type="NCBI Taxonomy" id="157225"/>
    <lineage>
        <taxon>Bacteria</taxon>
        <taxon>Bacillati</taxon>
        <taxon>Bacillota</taxon>
        <taxon>Bacilli</taxon>
        <taxon>Bacillales</taxon>
        <taxon>Staphylococcaceae</taxon>
        <taxon>Salinicoccus</taxon>
    </lineage>
</organism>
<feature type="region of interest" description="Disordered" evidence="6">
    <location>
        <begin position="26"/>
        <end position="50"/>
    </location>
</feature>
<evidence type="ECO:0000256" key="3">
    <source>
        <dbReference type="ARBA" id="ARBA00022448"/>
    </source>
</evidence>
<dbReference type="EMBL" id="WUUK01000004">
    <property type="protein sequence ID" value="MXQ51818.1"/>
    <property type="molecule type" value="Genomic_DNA"/>
</dbReference>
<dbReference type="PIRSF" id="PIRSF002741">
    <property type="entry name" value="MppA"/>
    <property type="match status" value="1"/>
</dbReference>
<protein>
    <submittedName>
        <fullName evidence="9">Peptide ABC transporter substrate-binding protein</fullName>
    </submittedName>
</protein>
<dbReference type="CDD" id="cd08504">
    <property type="entry name" value="PBP2_OppA"/>
    <property type="match status" value="1"/>
</dbReference>
<dbReference type="InterPro" id="IPR039424">
    <property type="entry name" value="SBP_5"/>
</dbReference>
<evidence type="ECO:0000256" key="1">
    <source>
        <dbReference type="ARBA" id="ARBA00004196"/>
    </source>
</evidence>
<name>A0A6N8U0Q8_9STAP</name>
<dbReference type="FunFam" id="3.10.105.10:FF:000001">
    <property type="entry name" value="Oligopeptide ABC transporter, oligopeptide-binding protein"/>
    <property type="match status" value="1"/>
</dbReference>
<dbReference type="Gene3D" id="3.10.105.10">
    <property type="entry name" value="Dipeptide-binding Protein, Domain 3"/>
    <property type="match status" value="1"/>
</dbReference>
<dbReference type="GO" id="GO:0030288">
    <property type="term" value="C:outer membrane-bounded periplasmic space"/>
    <property type="evidence" value="ECO:0007669"/>
    <property type="project" value="UniProtKB-ARBA"/>
</dbReference>
<evidence type="ECO:0000256" key="4">
    <source>
        <dbReference type="ARBA" id="ARBA00022729"/>
    </source>
</evidence>
<comment type="similarity">
    <text evidence="2">Belongs to the bacterial solute-binding protein 5 family.</text>
</comment>
<evidence type="ECO:0000256" key="6">
    <source>
        <dbReference type="SAM" id="MobiDB-lite"/>
    </source>
</evidence>
<dbReference type="Gene3D" id="3.90.76.10">
    <property type="entry name" value="Dipeptide-binding Protein, Domain 1"/>
    <property type="match status" value="1"/>
</dbReference>
<dbReference type="AlphaFoldDB" id="A0A6N8U0Q8"/>
<evidence type="ECO:0000313" key="10">
    <source>
        <dbReference type="Proteomes" id="UP000436284"/>
    </source>
</evidence>
<dbReference type="SUPFAM" id="SSF53850">
    <property type="entry name" value="Periplasmic binding protein-like II"/>
    <property type="match status" value="1"/>
</dbReference>
<keyword evidence="5" id="KW-0653">Protein transport</keyword>
<dbReference type="GO" id="GO:0043190">
    <property type="term" value="C:ATP-binding cassette (ABC) transporter complex"/>
    <property type="evidence" value="ECO:0007669"/>
    <property type="project" value="InterPro"/>
</dbReference>
<dbReference type="PANTHER" id="PTHR30290">
    <property type="entry name" value="PERIPLASMIC BINDING COMPONENT OF ABC TRANSPORTER"/>
    <property type="match status" value="1"/>
</dbReference>
<keyword evidence="10" id="KW-1185">Reference proteome</keyword>
<dbReference type="GO" id="GO:0015833">
    <property type="term" value="P:peptide transport"/>
    <property type="evidence" value="ECO:0007669"/>
    <property type="project" value="UniProtKB-KW"/>
</dbReference>
<dbReference type="InterPro" id="IPR000914">
    <property type="entry name" value="SBP_5_dom"/>
</dbReference>
<dbReference type="Gene3D" id="3.40.190.10">
    <property type="entry name" value="Periplasmic binding protein-like II"/>
    <property type="match status" value="1"/>
</dbReference>
<dbReference type="Pfam" id="PF00496">
    <property type="entry name" value="SBP_bac_5"/>
    <property type="match status" value="1"/>
</dbReference>
<sequence>MKNFKALLLFLTLTLVLAACNFGGDSGGDTSEESTSSEGESGGNKSINLSIASDPPSFHPALATDTTSGAIMASVFEGLTRLDPEGNPEPAMAENIDVSEDGLTYTYTLRDAQWSNGDPVTAQDFEYAWKWALDPENASDYAYQLYYIEGAEAYNSGEGSVDDVAVTAIDDQTLEVNLVNPTPYFDELTAFYTYYPINSTVADENPDWHTDPNGEDYIGNGPFTMENFTSSDEIVLTKNDNYWDAENVALDTVNIDMVESAATALNMYEAGELDYLGSPFNTIDLNALDRFREDGTLNVSDQAGTYMYVFNTQDEVMQNENIRKALTLAIDREGLIENVTKGEQKPATGLVPLTMEGFEEPGDYFESNNIEEAKAALETGLEELGMSDPSELTVALSYNTDEAHAAVAQFIQQGWAENLGIDITLDNAEWQVYLETLDSGEYQVGRYGWLGDFNDPINFLEIFKTDGGNNDTGWTNEEYTQLLNDAAQETDEAARTEMMKEAEEILMSEYPFAPIYFYTNLSVHEDTVQNMQADPLGNVQLKYVDIQE</sequence>